<feature type="region of interest" description="Disordered" evidence="2">
    <location>
        <begin position="316"/>
        <end position="454"/>
    </location>
</feature>
<evidence type="ECO:0000313" key="3">
    <source>
        <dbReference type="EMBL" id="KFH47763.1"/>
    </source>
</evidence>
<dbReference type="HOGENOM" id="CLU_026108_2_0_1"/>
<dbReference type="InterPro" id="IPR005556">
    <property type="entry name" value="SUN"/>
</dbReference>
<feature type="compositionally biased region" description="Polar residues" evidence="2">
    <location>
        <begin position="353"/>
        <end position="364"/>
    </location>
</feature>
<proteinExistence type="inferred from homology"/>
<protein>
    <submittedName>
        <fullName evidence="3">Secreted beta-glucosidase-like protein</fullName>
    </submittedName>
</protein>
<evidence type="ECO:0000256" key="1">
    <source>
        <dbReference type="ARBA" id="ARBA00010579"/>
    </source>
</evidence>
<dbReference type="AlphaFoldDB" id="A0A086TEI1"/>
<dbReference type="EMBL" id="JPKY01000007">
    <property type="protein sequence ID" value="KFH47763.1"/>
    <property type="molecule type" value="Genomic_DNA"/>
</dbReference>
<accession>A0A086TEI1</accession>
<dbReference type="PANTHER" id="PTHR31654">
    <property type="entry name" value="SECRETED BETA-GLUCOSIDASE ADG3-RELATED"/>
    <property type="match status" value="1"/>
</dbReference>
<keyword evidence="4" id="KW-1185">Reference proteome</keyword>
<organism evidence="3 4">
    <name type="scientific">Hapsidospora chrysogenum (strain ATCC 11550 / CBS 779.69 / DSM 880 / IAM 14645 / JCM 23072 / IMI 49137)</name>
    <name type="common">Acremonium chrysogenum</name>
    <dbReference type="NCBI Taxonomy" id="857340"/>
    <lineage>
        <taxon>Eukaryota</taxon>
        <taxon>Fungi</taxon>
        <taxon>Dikarya</taxon>
        <taxon>Ascomycota</taxon>
        <taxon>Pezizomycotina</taxon>
        <taxon>Sordariomycetes</taxon>
        <taxon>Hypocreomycetidae</taxon>
        <taxon>Hypocreales</taxon>
        <taxon>Bionectriaceae</taxon>
        <taxon>Hapsidospora</taxon>
    </lineage>
</organism>
<evidence type="ECO:0000313" key="4">
    <source>
        <dbReference type="Proteomes" id="UP000029964"/>
    </source>
</evidence>
<dbReference type="Pfam" id="PF03856">
    <property type="entry name" value="SUN"/>
    <property type="match status" value="1"/>
</dbReference>
<dbReference type="OrthoDB" id="5554151at2759"/>
<dbReference type="InterPro" id="IPR053088">
    <property type="entry name" value="Beta-glucosidase/SUN-like"/>
</dbReference>
<feature type="compositionally biased region" description="Low complexity" evidence="2">
    <location>
        <begin position="417"/>
        <end position="427"/>
    </location>
</feature>
<comment type="caution">
    <text evidence="3">The sequence shown here is derived from an EMBL/GenBank/DDBJ whole genome shotgun (WGS) entry which is preliminary data.</text>
</comment>
<dbReference type="Proteomes" id="UP000029964">
    <property type="component" value="Unassembled WGS sequence"/>
</dbReference>
<sequence>MKPSNTEIRAALGALVLLPGSHATHAHRHLHQHFGMQHTHLHVRHTDEAAPVAKRGTCAFPGDEDPNLVAVTPGEMNAGWAMSPDQPCEKDSYCPYACKPGMVMAQWDPKSKFEYPLSMNGGLYCDENGEISKPFPNKPYCVDGTGTVKAVNKCGKKMSWCQTVLPGNEAMLIPTEVSDMATLAVPDPSYWESTAAHFYINPPGSSSDDCVWGDDSKNIGNWSPYVAGANTDGNGQTFVKLGWNPIYESSSLSTDKIDFGVKVECPDGNCNGTPCAIDPSKGTGLVDSLLGSTGAGGSDFCVVTVPKGSTANIIAFSLNGGDSGSDEEEEEVKEPEEEEDDDELGVLAAQAVEETSQAPTTTAEPTVDEAPTTVPKPTTTSAPPAPTSTESSTSSTSKKSKPTVNPGIFQEHRNDTATETDSSTTTLKDSESSSGTAEEPAATSDETDGAGRQSSPTIAGLLVAFVAAACFF</sequence>
<comment type="similarity">
    <text evidence="1">Belongs to the SUN family.</text>
</comment>
<name>A0A086TEI1_HAPC1</name>
<dbReference type="PANTHER" id="PTHR31654:SF0">
    <property type="entry name" value="SECRETED BETA-GLUCOSIDASE ADG3-RELATED"/>
    <property type="match status" value="1"/>
</dbReference>
<feature type="compositionally biased region" description="Acidic residues" evidence="2">
    <location>
        <begin position="324"/>
        <end position="344"/>
    </location>
</feature>
<feature type="compositionally biased region" description="Low complexity" evidence="2">
    <location>
        <begin position="369"/>
        <end position="397"/>
    </location>
</feature>
<dbReference type="STRING" id="857340.A0A086TEI1"/>
<reference evidence="4" key="1">
    <citation type="journal article" date="2014" name="Genome Announc.">
        <title>Genome sequence and annotation of Acremonium chrysogenum, producer of the beta-lactam antibiotic cephalosporin C.</title>
        <authorList>
            <person name="Terfehr D."/>
            <person name="Dahlmann T.A."/>
            <person name="Specht T."/>
            <person name="Zadra I."/>
            <person name="Kuernsteiner H."/>
            <person name="Kueck U."/>
        </authorList>
    </citation>
    <scope>NUCLEOTIDE SEQUENCE [LARGE SCALE GENOMIC DNA]</scope>
    <source>
        <strain evidence="4">ATCC 11550 / CBS 779.69 / DSM 880 / IAM 14645 / JCM 23072 / IMI 49137</strain>
    </source>
</reference>
<gene>
    <name evidence="3" type="ORF">ACRE_014260</name>
</gene>
<evidence type="ECO:0000256" key="2">
    <source>
        <dbReference type="SAM" id="MobiDB-lite"/>
    </source>
</evidence>